<dbReference type="CDD" id="cd11386">
    <property type="entry name" value="MCP_signal"/>
    <property type="match status" value="1"/>
</dbReference>
<dbReference type="Pfam" id="PF00015">
    <property type="entry name" value="MCPsignal"/>
    <property type="match status" value="1"/>
</dbReference>
<evidence type="ECO:0000256" key="3">
    <source>
        <dbReference type="ARBA" id="ARBA00022481"/>
    </source>
</evidence>
<organism evidence="13 14">
    <name type="scientific">Pseudomonas kilonensis</name>
    <dbReference type="NCBI Taxonomy" id="132476"/>
    <lineage>
        <taxon>Bacteria</taxon>
        <taxon>Pseudomonadati</taxon>
        <taxon>Pseudomonadota</taxon>
        <taxon>Gammaproteobacteria</taxon>
        <taxon>Pseudomonadales</taxon>
        <taxon>Pseudomonadaceae</taxon>
        <taxon>Pseudomonas</taxon>
    </lineage>
</organism>
<dbReference type="PANTHER" id="PTHR32089">
    <property type="entry name" value="METHYL-ACCEPTING CHEMOTAXIS PROTEIN MCPB"/>
    <property type="match status" value="1"/>
</dbReference>
<keyword evidence="14" id="KW-1185">Reference proteome</keyword>
<evidence type="ECO:0000256" key="2">
    <source>
        <dbReference type="ARBA" id="ARBA00022475"/>
    </source>
</evidence>
<dbReference type="Proteomes" id="UP000183915">
    <property type="component" value="Unassembled WGS sequence"/>
</dbReference>
<dbReference type="InterPro" id="IPR004089">
    <property type="entry name" value="MCPsignal_dom"/>
</dbReference>
<keyword evidence="8 10" id="KW-0807">Transducer</keyword>
<dbReference type="EMBL" id="FNTT01000002">
    <property type="protein sequence ID" value="SEE74119.1"/>
    <property type="molecule type" value="Genomic_DNA"/>
</dbReference>
<feature type="domain" description="Methyl-accepting transducer" evidence="12">
    <location>
        <begin position="110"/>
        <end position="346"/>
    </location>
</feature>
<accession>A0ABY0ZIA1</accession>
<evidence type="ECO:0000256" key="7">
    <source>
        <dbReference type="ARBA" id="ARBA00023136"/>
    </source>
</evidence>
<evidence type="ECO:0000313" key="14">
    <source>
        <dbReference type="Proteomes" id="UP000183915"/>
    </source>
</evidence>
<evidence type="ECO:0000313" key="13">
    <source>
        <dbReference type="EMBL" id="SEE74119.1"/>
    </source>
</evidence>
<feature type="transmembrane region" description="Helical" evidence="11">
    <location>
        <begin position="53"/>
        <end position="82"/>
    </location>
</feature>
<protein>
    <submittedName>
        <fullName evidence="13">Methyl-accepting chemotaxis protein</fullName>
    </submittedName>
</protein>
<evidence type="ECO:0000256" key="4">
    <source>
        <dbReference type="ARBA" id="ARBA00022500"/>
    </source>
</evidence>
<keyword evidence="6 11" id="KW-1133">Transmembrane helix</keyword>
<reference evidence="13 14" key="1">
    <citation type="submission" date="2016-10" db="EMBL/GenBank/DDBJ databases">
        <authorList>
            <person name="Varghese N."/>
            <person name="Submissions S."/>
        </authorList>
    </citation>
    <scope>NUCLEOTIDE SEQUENCE [LARGE SCALE GENOMIC DNA]</scope>
    <source>
        <strain evidence="13 14">BS3780</strain>
    </source>
</reference>
<evidence type="ECO:0000256" key="1">
    <source>
        <dbReference type="ARBA" id="ARBA00004236"/>
    </source>
</evidence>
<comment type="subcellular location">
    <subcellularLocation>
        <location evidence="1">Cell membrane</location>
    </subcellularLocation>
</comment>
<evidence type="ECO:0000259" key="12">
    <source>
        <dbReference type="PROSITE" id="PS50111"/>
    </source>
</evidence>
<comment type="similarity">
    <text evidence="9">Belongs to the methyl-accepting chemotaxis (MCP) protein family.</text>
</comment>
<evidence type="ECO:0000256" key="10">
    <source>
        <dbReference type="PROSITE-ProRule" id="PRU00284"/>
    </source>
</evidence>
<evidence type="ECO:0000256" key="8">
    <source>
        <dbReference type="ARBA" id="ARBA00023224"/>
    </source>
</evidence>
<evidence type="ECO:0000256" key="11">
    <source>
        <dbReference type="SAM" id="Phobius"/>
    </source>
</evidence>
<dbReference type="PROSITE" id="PS50111">
    <property type="entry name" value="CHEMOTAXIS_TRANSDUC_2"/>
    <property type="match status" value="1"/>
</dbReference>
<keyword evidence="3" id="KW-0488">Methylation</keyword>
<comment type="caution">
    <text evidence="13">The sequence shown here is derived from an EMBL/GenBank/DDBJ whole genome shotgun (WGS) entry which is preliminary data.</text>
</comment>
<name>A0ABY0ZIA1_9PSED</name>
<keyword evidence="4" id="KW-0145">Chemotaxis</keyword>
<keyword evidence="5 11" id="KW-0812">Transmembrane</keyword>
<evidence type="ECO:0000256" key="5">
    <source>
        <dbReference type="ARBA" id="ARBA00022692"/>
    </source>
</evidence>
<dbReference type="PANTHER" id="PTHR32089:SF120">
    <property type="entry name" value="METHYL-ACCEPTING CHEMOTAXIS PROTEIN TLPQ"/>
    <property type="match status" value="1"/>
</dbReference>
<gene>
    <name evidence="13" type="ORF">SAMN04490188_5461</name>
</gene>
<keyword evidence="2" id="KW-1003">Cell membrane</keyword>
<proteinExistence type="inferred from homology"/>
<evidence type="ECO:0000256" key="6">
    <source>
        <dbReference type="ARBA" id="ARBA00022989"/>
    </source>
</evidence>
<dbReference type="SMART" id="SM00283">
    <property type="entry name" value="MA"/>
    <property type="match status" value="1"/>
</dbReference>
<dbReference type="RefSeq" id="WP_408003941.1">
    <property type="nucleotide sequence ID" value="NZ_FNTT01000002.1"/>
</dbReference>
<keyword evidence="7 11" id="KW-0472">Membrane</keyword>
<sequence>MDNGSVVAFNALITTRVWVTNMATDGTLAGAVPASVPETKSAARWLTPTLQSLALALLLCGMALGGWSLYLGLPLVMLIVWLPRLRSRVAAAPAPATDTLAELTRDLSYTTSHNALSAAGVAYSVKQLAGKVQSQLDAAAQIVSNAESMIATEQATSQLSQQALSAASEAHRSSVAGRSELVESISRMHQLSQRANDSRELIEALSVRSDEIQRVSLVIQSIASQTNLLALNAAIEAARAGEHGRGFAVVADEVRGLAGRTAAATGEVGVMVADIQQRTAQVVEQIRQLAADLDIGVQQVEHTGQHLENIARLAAGVETQVSAIAEGTDTNREQLDSLFHAIEQMRGDLSISDQQTQRLAEAAVQMEGQAETISERLAEVGLDDYHQRVYDLAREGASQIAAQFEVDIDQGRVSLEDLFDRNYQPIPNTQPAKFQTRFDRYTDQVLPAIQEPLLARHEGLVFAIACTQQGYVPTHNKVFSQPLTGDPQVDTLNNRTKRKFSDRTGIRCGSHQQPVLLQTYTRDTGELMHDLSVPIMLKGRHWGGLRLGYKPEKPR</sequence>
<dbReference type="Gene3D" id="1.10.287.950">
    <property type="entry name" value="Methyl-accepting chemotaxis protein"/>
    <property type="match status" value="1"/>
</dbReference>
<dbReference type="SUPFAM" id="SSF58104">
    <property type="entry name" value="Methyl-accepting chemotaxis protein (MCP) signaling domain"/>
    <property type="match status" value="1"/>
</dbReference>
<evidence type="ECO:0000256" key="9">
    <source>
        <dbReference type="ARBA" id="ARBA00029447"/>
    </source>
</evidence>